<feature type="compositionally biased region" description="Polar residues" evidence="5">
    <location>
        <begin position="725"/>
        <end position="741"/>
    </location>
</feature>
<feature type="compositionally biased region" description="Low complexity" evidence="5">
    <location>
        <begin position="587"/>
        <end position="597"/>
    </location>
</feature>
<dbReference type="GO" id="GO:2001046">
    <property type="term" value="P:positive regulation of integrin-mediated signaling pathway"/>
    <property type="evidence" value="ECO:0007669"/>
    <property type="project" value="TreeGrafter"/>
</dbReference>
<name>A0A165DBF0_9APHY</name>
<feature type="compositionally biased region" description="Low complexity" evidence="5">
    <location>
        <begin position="236"/>
        <end position="247"/>
    </location>
</feature>
<keyword evidence="2 4" id="KW-0862">Zinc</keyword>
<organism evidence="7 8">
    <name type="scientific">Laetiporus sulphureus 93-53</name>
    <dbReference type="NCBI Taxonomy" id="1314785"/>
    <lineage>
        <taxon>Eukaryota</taxon>
        <taxon>Fungi</taxon>
        <taxon>Dikarya</taxon>
        <taxon>Basidiomycota</taxon>
        <taxon>Agaricomycotina</taxon>
        <taxon>Agaricomycetes</taxon>
        <taxon>Polyporales</taxon>
        <taxon>Laetiporus</taxon>
    </lineage>
</organism>
<protein>
    <recommendedName>
        <fullName evidence="6">LIM zinc-binding domain-containing protein</fullName>
    </recommendedName>
</protein>
<evidence type="ECO:0000256" key="2">
    <source>
        <dbReference type="ARBA" id="ARBA00022833"/>
    </source>
</evidence>
<evidence type="ECO:0000256" key="1">
    <source>
        <dbReference type="ARBA" id="ARBA00022723"/>
    </source>
</evidence>
<feature type="compositionally biased region" description="Pro residues" evidence="5">
    <location>
        <begin position="148"/>
        <end position="159"/>
    </location>
</feature>
<dbReference type="CDD" id="cd08368">
    <property type="entry name" value="LIM"/>
    <property type="match status" value="3"/>
</dbReference>
<proteinExistence type="predicted"/>
<dbReference type="PROSITE" id="PS00478">
    <property type="entry name" value="LIM_DOMAIN_1"/>
    <property type="match status" value="1"/>
</dbReference>
<gene>
    <name evidence="7" type="ORF">LAESUDRAFT_297246</name>
</gene>
<dbReference type="GO" id="GO:0005737">
    <property type="term" value="C:cytoplasm"/>
    <property type="evidence" value="ECO:0007669"/>
    <property type="project" value="TreeGrafter"/>
</dbReference>
<dbReference type="PROSITE" id="PS50023">
    <property type="entry name" value="LIM_DOMAIN_2"/>
    <property type="match status" value="2"/>
</dbReference>
<feature type="compositionally biased region" description="Pro residues" evidence="5">
    <location>
        <begin position="71"/>
        <end position="80"/>
    </location>
</feature>
<evidence type="ECO:0000256" key="4">
    <source>
        <dbReference type="PROSITE-ProRule" id="PRU00125"/>
    </source>
</evidence>
<evidence type="ECO:0000313" key="8">
    <source>
        <dbReference type="Proteomes" id="UP000076871"/>
    </source>
</evidence>
<feature type="compositionally biased region" description="Low complexity" evidence="5">
    <location>
        <begin position="512"/>
        <end position="527"/>
    </location>
</feature>
<feature type="domain" description="LIM zinc-binding" evidence="6">
    <location>
        <begin position="864"/>
        <end position="923"/>
    </location>
</feature>
<dbReference type="GO" id="GO:0046872">
    <property type="term" value="F:metal ion binding"/>
    <property type="evidence" value="ECO:0007669"/>
    <property type="project" value="UniProtKB-KW"/>
</dbReference>
<dbReference type="SMART" id="SM00132">
    <property type="entry name" value="LIM"/>
    <property type="match status" value="3"/>
</dbReference>
<feature type="region of interest" description="Disordered" evidence="5">
    <location>
        <begin position="17"/>
        <end position="842"/>
    </location>
</feature>
<dbReference type="Proteomes" id="UP000076871">
    <property type="component" value="Unassembled WGS sequence"/>
</dbReference>
<dbReference type="SUPFAM" id="SSF57716">
    <property type="entry name" value="Glucocorticoid receptor-like (DNA-binding domain)"/>
    <property type="match status" value="4"/>
</dbReference>
<feature type="compositionally biased region" description="Polar residues" evidence="5">
    <location>
        <begin position="600"/>
        <end position="625"/>
    </location>
</feature>
<dbReference type="GO" id="GO:0030695">
    <property type="term" value="F:GTPase regulator activity"/>
    <property type="evidence" value="ECO:0007669"/>
    <property type="project" value="UniProtKB-ARBA"/>
</dbReference>
<keyword evidence="8" id="KW-1185">Reference proteome</keyword>
<dbReference type="InterPro" id="IPR017351">
    <property type="entry name" value="PINCH-1-4-like"/>
</dbReference>
<keyword evidence="3 4" id="KW-0440">LIM domain</keyword>
<dbReference type="OrthoDB" id="15567at2759"/>
<feature type="compositionally biased region" description="Pro residues" evidence="5">
    <location>
        <begin position="198"/>
        <end position="214"/>
    </location>
</feature>
<dbReference type="PANTHER" id="PTHR24210">
    <property type="entry name" value="LIM DOMAIN-CONTAINING PROTEIN"/>
    <property type="match status" value="1"/>
</dbReference>
<evidence type="ECO:0000256" key="5">
    <source>
        <dbReference type="SAM" id="MobiDB-lite"/>
    </source>
</evidence>
<evidence type="ECO:0000259" key="6">
    <source>
        <dbReference type="PROSITE" id="PS50023"/>
    </source>
</evidence>
<feature type="compositionally biased region" description="Low complexity" evidence="5">
    <location>
        <begin position="637"/>
        <end position="656"/>
    </location>
</feature>
<feature type="domain" description="LIM zinc-binding" evidence="6">
    <location>
        <begin position="1013"/>
        <end position="1074"/>
    </location>
</feature>
<dbReference type="GeneID" id="63818907"/>
<sequence length="1076" mass="114221">MAQNTYSYYSTQGRFDAGMQSYPHVPYPQQLSQLAQPEPSYTHGGQPYGQPAYPTQSNTLYSYDRATAPRSPLPPPPRSPIPTALLAGYHHPSHVQHSLHTPPQSHPEPQRPSTPVQPASSPIASMPARRPLPNPHARRADSLGAPTSVPPTAPSPRPRTPLHRPALSVPTLPSVNTNLGSPMSPQDPPPQSTTATVPPRPLPQPQTLPQPKPLPQLEAPSQPQPLPRSPAHSNLAQSVAQSASVVSESPKDSLPQIAPPGQKFVPHWRRALPAPGKPASAFASSGQQQQIPPAVRRGTFSGPASTPPPASDGSLRTVRPLPQSPGRPLPIRARSSSEHPLPQVPIVQAPLTQLTQSPPSSPPRMLPRPSIPSIRPLPLPNPVSSATAAAEADSSDDEDLSSQALLSRPPTRSEHNVSDVHGAVSDEQRHQYGILDLPSRIRSTPSNTSDMKSSTQSIAARISPLGIQEGQPAAPNSTIIRPGSRALPSPRPPSRTHGYSQSVPSVPIVNGARAQAAPPTTPITPDAGSPKWPSGLPPLPRAPLPSPAIGNTDGSAFRSMVDRALPSPSPRPRVLDLSLDDAPPPSLRRSPSPARAPTEVQCQQSNNSDRSVVSDTVNGSSNRGPSPSLIRIQIRGRAISQSNGSSSSAPNGARAPLPRRPGPPALPSHNANSPVSVTIPSSATSAFKPSAFPRPPSSTPSSHPLPAIPTVRSPAPNGNPFAVASPTSAGSGSSVFTLSSFPQPPARSRASEPIRQAADGGNKKEGARQPIPKISFPASADDNDSEDSDGGSGPIISISMPGDEAPVVSISVSGDDGPDIPSISVGDEADHAPAAPELSLPGARKRLANRGSPAGRVIYKGPGLICGGCGGSIVGRTVSAMGARWHPGCFRCCVCDELLENLSSYEHEGRAYCHFDYHELFAPKCYHCKTAIVDERFITLDDHELGKRTYHEQHFFCAECGDPFLSPKTYRNLSGELTFSGDGDFGGGDDMLRFTVYRGHPYCENCHVRLRLPKCKRCKKSIRDGQRAVEALGGKWCWECFVCASCEKPFEDPSFFQRDGKPFCENCFSIMIRNEV</sequence>
<feature type="compositionally biased region" description="Pro residues" evidence="5">
    <location>
        <begin position="535"/>
        <end position="546"/>
    </location>
</feature>
<accession>A0A165DBF0</accession>
<feature type="compositionally biased region" description="Pro residues" evidence="5">
    <location>
        <begin position="359"/>
        <end position="381"/>
    </location>
</feature>
<feature type="compositionally biased region" description="Basic and acidic residues" evidence="5">
    <location>
        <begin position="411"/>
        <end position="430"/>
    </location>
</feature>
<dbReference type="GO" id="GO:0098609">
    <property type="term" value="P:cell-cell adhesion"/>
    <property type="evidence" value="ECO:0007669"/>
    <property type="project" value="TreeGrafter"/>
</dbReference>
<dbReference type="Gene3D" id="2.10.110.10">
    <property type="entry name" value="Cysteine Rich Protein"/>
    <property type="match status" value="3"/>
</dbReference>
<feature type="compositionally biased region" description="Low complexity" evidence="5">
    <location>
        <begin position="279"/>
        <end position="290"/>
    </location>
</feature>
<dbReference type="PANTHER" id="PTHR24210:SF0">
    <property type="entry name" value="LIM DOMAIN-CONTAINING PROTEIN"/>
    <property type="match status" value="1"/>
</dbReference>
<dbReference type="RefSeq" id="XP_040762223.1">
    <property type="nucleotide sequence ID" value="XM_040901876.1"/>
</dbReference>
<feature type="compositionally biased region" description="Low complexity" evidence="5">
    <location>
        <begin position="794"/>
        <end position="803"/>
    </location>
</feature>
<evidence type="ECO:0000313" key="7">
    <source>
        <dbReference type="EMBL" id="KZT04483.1"/>
    </source>
</evidence>
<feature type="compositionally biased region" description="Polar residues" evidence="5">
    <location>
        <begin position="171"/>
        <end position="180"/>
    </location>
</feature>
<dbReference type="InterPro" id="IPR001781">
    <property type="entry name" value="Znf_LIM"/>
</dbReference>
<dbReference type="AlphaFoldDB" id="A0A165DBF0"/>
<feature type="compositionally biased region" description="Polar residues" evidence="5">
    <location>
        <begin position="113"/>
        <end position="123"/>
    </location>
</feature>
<dbReference type="EMBL" id="KV427636">
    <property type="protein sequence ID" value="KZT04483.1"/>
    <property type="molecule type" value="Genomic_DNA"/>
</dbReference>
<dbReference type="InParanoid" id="A0A165DBF0"/>
<dbReference type="GO" id="GO:1900026">
    <property type="term" value="P:positive regulation of substrate adhesion-dependent cell spreading"/>
    <property type="evidence" value="ECO:0007669"/>
    <property type="project" value="TreeGrafter"/>
</dbReference>
<dbReference type="STRING" id="1314785.A0A165DBF0"/>
<dbReference type="GO" id="GO:0045216">
    <property type="term" value="P:cell-cell junction organization"/>
    <property type="evidence" value="ECO:0007669"/>
    <property type="project" value="TreeGrafter"/>
</dbReference>
<reference evidence="7 8" key="1">
    <citation type="journal article" date="2016" name="Mol. Biol. Evol.">
        <title>Comparative Genomics of Early-Diverging Mushroom-Forming Fungi Provides Insights into the Origins of Lignocellulose Decay Capabilities.</title>
        <authorList>
            <person name="Nagy L.G."/>
            <person name="Riley R."/>
            <person name="Tritt A."/>
            <person name="Adam C."/>
            <person name="Daum C."/>
            <person name="Floudas D."/>
            <person name="Sun H."/>
            <person name="Yadav J.S."/>
            <person name="Pangilinan J."/>
            <person name="Larsson K.H."/>
            <person name="Matsuura K."/>
            <person name="Barry K."/>
            <person name="Labutti K."/>
            <person name="Kuo R."/>
            <person name="Ohm R.A."/>
            <person name="Bhattacharya S.S."/>
            <person name="Shirouzu T."/>
            <person name="Yoshinaga Y."/>
            <person name="Martin F.M."/>
            <person name="Grigoriev I.V."/>
            <person name="Hibbett D.S."/>
        </authorList>
    </citation>
    <scope>NUCLEOTIDE SEQUENCE [LARGE SCALE GENOMIC DNA]</scope>
    <source>
        <strain evidence="7 8">93-53</strain>
    </source>
</reference>
<dbReference type="Pfam" id="PF00412">
    <property type="entry name" value="LIM"/>
    <property type="match status" value="2"/>
</dbReference>
<feature type="compositionally biased region" description="Polar residues" evidence="5">
    <location>
        <begin position="669"/>
        <end position="687"/>
    </location>
</feature>
<feature type="compositionally biased region" description="Polar residues" evidence="5">
    <location>
        <begin position="441"/>
        <end position="458"/>
    </location>
</feature>
<keyword evidence="1 4" id="KW-0479">Metal-binding</keyword>
<evidence type="ECO:0000256" key="3">
    <source>
        <dbReference type="ARBA" id="ARBA00023038"/>
    </source>
</evidence>